<gene>
    <name evidence="3" type="ORF">MUN68_010325</name>
</gene>
<evidence type="ECO:0000313" key="4">
    <source>
        <dbReference type="Proteomes" id="UP001202717"/>
    </source>
</evidence>
<feature type="chain" id="PRO_5046015725" evidence="1">
    <location>
        <begin position="23"/>
        <end position="479"/>
    </location>
</feature>
<dbReference type="PROSITE" id="PS51352">
    <property type="entry name" value="THIOREDOXIN_2"/>
    <property type="match status" value="1"/>
</dbReference>
<dbReference type="Proteomes" id="UP001202717">
    <property type="component" value="Chromosome"/>
</dbReference>
<reference evidence="3 4" key="1">
    <citation type="submission" date="2023-01" db="EMBL/GenBank/DDBJ databases">
        <title>Psychroserpens ponticola sp. nov., isolated from seawater.</title>
        <authorList>
            <person name="Kristyanto S."/>
            <person name="Jung J."/>
            <person name="Kim J.M."/>
            <person name="Jeon C.O."/>
        </authorList>
    </citation>
    <scope>NUCLEOTIDE SEQUENCE [LARGE SCALE GENOMIC DNA]</scope>
    <source>
        <strain evidence="3 4">MSW6</strain>
    </source>
</reference>
<feature type="signal peptide" evidence="1">
    <location>
        <begin position="1"/>
        <end position="22"/>
    </location>
</feature>
<keyword evidence="1" id="KW-0732">Signal</keyword>
<dbReference type="SUPFAM" id="SSF52833">
    <property type="entry name" value="Thioredoxin-like"/>
    <property type="match status" value="1"/>
</dbReference>
<evidence type="ECO:0000256" key="1">
    <source>
        <dbReference type="SAM" id="SignalP"/>
    </source>
</evidence>
<name>A0ABY7RXN7_9FLAO</name>
<feature type="domain" description="Thioredoxin" evidence="2">
    <location>
        <begin position="332"/>
        <end position="475"/>
    </location>
</feature>
<dbReference type="RefSeq" id="WP_249996627.1">
    <property type="nucleotide sequence ID" value="NZ_CP116221.1"/>
</dbReference>
<evidence type="ECO:0000313" key="3">
    <source>
        <dbReference type="EMBL" id="WCO00465.1"/>
    </source>
</evidence>
<protein>
    <submittedName>
        <fullName evidence="3">Redoxin domain-containing protein</fullName>
    </submittedName>
</protein>
<dbReference type="Gene3D" id="3.40.30.10">
    <property type="entry name" value="Glutaredoxin"/>
    <property type="match status" value="1"/>
</dbReference>
<dbReference type="InterPro" id="IPR036249">
    <property type="entry name" value="Thioredoxin-like_sf"/>
</dbReference>
<proteinExistence type="predicted"/>
<keyword evidence="4" id="KW-1185">Reference proteome</keyword>
<evidence type="ECO:0000259" key="2">
    <source>
        <dbReference type="PROSITE" id="PS51352"/>
    </source>
</evidence>
<organism evidence="3 4">
    <name type="scientific">Psychroserpens ponticola</name>
    <dbReference type="NCBI Taxonomy" id="2932268"/>
    <lineage>
        <taxon>Bacteria</taxon>
        <taxon>Pseudomonadati</taxon>
        <taxon>Bacteroidota</taxon>
        <taxon>Flavobacteriia</taxon>
        <taxon>Flavobacteriales</taxon>
        <taxon>Flavobacteriaceae</taxon>
        <taxon>Psychroserpens</taxon>
    </lineage>
</organism>
<dbReference type="EMBL" id="CP116221">
    <property type="protein sequence ID" value="WCO00465.1"/>
    <property type="molecule type" value="Genomic_DNA"/>
</dbReference>
<dbReference type="PROSITE" id="PS51257">
    <property type="entry name" value="PROKAR_LIPOPROTEIN"/>
    <property type="match status" value="1"/>
</dbReference>
<dbReference type="InterPro" id="IPR013766">
    <property type="entry name" value="Thioredoxin_domain"/>
</dbReference>
<accession>A0ABY7RXN7</accession>
<sequence length="479" mass="55993">MKIYFFTFLVALLVFSCKNSNSTDTDYAYFGGEIINPSNNYITLNNSFVGKDTIYLDKNNRFLHKIDSLKPGLYSFTHGGEFQTILLEPNDSLLFRLNTNDFDESLVYTGKGSKKNNYLIKSFLDNEIENKEFMNTSLLEPEVFVEHMDLLRKQKLAHFEEFLSKKPSSDLFKNIITSSINYNHYAYHEMFPFGYYGNKKLIHFKDLPEGFYDYRNEIDLNNESISELYAYNRFLFWHFNNIALKQYYKDGIHEAFDRMALDYNIEKLRLIDSSITSKKIKNYLLKHNIRNFILNSDNRDATIELINFYLKKSTNPEDKIYLKALVEAANKLTAGHDLPDATLIDYQGNSIELSSLINSPTVIYCWSTNFKMHSRNSHYKIRELQAKFPKVNFIAINFNDNDFNYWKKTLRSLKFSAKNEFKFSNPTEAVEKYVITFNHKTLVLDEHMGIISSNVGLFSDDMAESLKKVSNAYKSSSLK</sequence>